<organism evidence="1">
    <name type="scientific">marine sediment metagenome</name>
    <dbReference type="NCBI Taxonomy" id="412755"/>
    <lineage>
        <taxon>unclassified sequences</taxon>
        <taxon>metagenomes</taxon>
        <taxon>ecological metagenomes</taxon>
    </lineage>
</organism>
<sequence length="412" mass="49378">NIGWLTPKKLFSKSDIPKKPFCNLIEICHRKGFPVFKDWLSFIENKNLKKREIVEIRKKLVNHLNELTKNINYKEEKNKVVLNNQFKELNLWIKLMYDKINYLRNVGGWSSEFLKQLRRRKEIGDAYKQYRKIKAKKKIKEIEQYNQRRKELMKEDKFEVNLYKIFPLSYNEYKMERKLPKNPSEKDFLKSKLLRLEYNSYIANSLYNEELPLELEFTKNFHFKHNLKEFNVLTPQEFDKFINEILQLMGYDWVSCINGELMLIGYSTEEKEEKEVFKYLKEHQKVIENLEKAKQHILEADWNSVPLYCCKAIEHFYKDILGQKNEFEKYSISQLTRKLIKDINTNSFFKNSPIGINSGIKHLLLSGVNLIGTLRNRKDSAHANLLDVEDWEAKLSYSYTILLLKSLMVIKI</sequence>
<comment type="caution">
    <text evidence="1">The sequence shown here is derived from an EMBL/GenBank/DDBJ whole genome shotgun (WGS) entry which is preliminary data.</text>
</comment>
<evidence type="ECO:0000313" key="1">
    <source>
        <dbReference type="EMBL" id="KKL57014.1"/>
    </source>
</evidence>
<reference evidence="1" key="1">
    <citation type="journal article" date="2015" name="Nature">
        <title>Complex archaea that bridge the gap between prokaryotes and eukaryotes.</title>
        <authorList>
            <person name="Spang A."/>
            <person name="Saw J.H."/>
            <person name="Jorgensen S.L."/>
            <person name="Zaremba-Niedzwiedzka K."/>
            <person name="Martijn J."/>
            <person name="Lind A.E."/>
            <person name="van Eijk R."/>
            <person name="Schleper C."/>
            <person name="Guy L."/>
            <person name="Ettema T.J."/>
        </authorList>
    </citation>
    <scope>NUCLEOTIDE SEQUENCE</scope>
</reference>
<accession>A0A0F9D604</accession>
<gene>
    <name evidence="1" type="ORF">LCGC14_2239650</name>
</gene>
<proteinExistence type="predicted"/>
<protein>
    <submittedName>
        <fullName evidence="1">Uncharacterized protein</fullName>
    </submittedName>
</protein>
<dbReference type="EMBL" id="LAZR01030305">
    <property type="protein sequence ID" value="KKL57014.1"/>
    <property type="molecule type" value="Genomic_DNA"/>
</dbReference>
<name>A0A0F9D604_9ZZZZ</name>
<feature type="non-terminal residue" evidence="1">
    <location>
        <position position="1"/>
    </location>
</feature>
<dbReference type="AlphaFoldDB" id="A0A0F9D604"/>